<sequence length="519" mass="56189">MTPFTVLTAEMLHETNTFCALPTTLASFAERGLLYGEAAIRARQDNNTELGGFLEAARSYGWQVLHTISAHAQPGGKVTRAAFDQLSEPILAAALAHKDQLNGILLGLHGAMVTDFCDDGEGELLRRLRAIVGPELPIGITLDPHANVTRLMCDLANIMVAFKTYPHTDMRLAGRHAADILQRSMAGEIQPRTLRVSRPMLEEVNGGRTDVGPMLQRLVLARNYETQPDVFAVSVNGGFANADISEVGPSILVTAQGDMATHAAFAQQLADDMWLCRHDRLNQFHTVQQAAALCLAHAQQHVPGRGPIIVADYADNPGGGAYGDSTALLAALLQAGVQEACFGAITDPETVQQLMRHQVGDRVDVLLGGKTDARFGGAPLALRGTLKLLSDGHYVGSGAMLHGLQRSWGPTAVLQVDGIEILVVTLRAQILDLQQFKAFGIDPEHKHVVALKSMQHFRAAFEPIADEVIVCDSGALCTLDYTQLPFEHLPRPLFPFDQDININAWKNAHAQGLYLPAKR</sequence>
<dbReference type="OrthoDB" id="5288421at2"/>
<dbReference type="STRING" id="28066.RF819_13030"/>
<feature type="domain" description="Microcystin LR degradation protein MlrC C-terminal" evidence="2">
    <location>
        <begin position="310"/>
        <end position="488"/>
    </location>
</feature>
<dbReference type="Pfam" id="PF07364">
    <property type="entry name" value="DUF1485"/>
    <property type="match status" value="1"/>
</dbReference>
<dbReference type="AlphaFoldDB" id="A0A1T1AU32"/>
<accession>A0A1T1AU32</accession>
<feature type="domain" description="Microcystin LR degradation protein MlrC N-terminal" evidence="3">
    <location>
        <begin position="6"/>
        <end position="292"/>
    </location>
</feature>
<comment type="caution">
    <text evidence="4">The sequence shown here is derived from an EMBL/GenBank/DDBJ whole genome shotgun (WGS) entry which is preliminary data.</text>
</comment>
<keyword evidence="5" id="KW-1185">Reference proteome</keyword>
<keyword evidence="1" id="KW-0479">Metal-binding</keyword>
<evidence type="ECO:0000313" key="4">
    <source>
        <dbReference type="EMBL" id="OOV07533.1"/>
    </source>
</evidence>
<comment type="cofactor">
    <cofactor evidence="1">
        <name>Zn(2+)</name>
        <dbReference type="ChEBI" id="CHEBI:29105"/>
    </cofactor>
    <text evidence="1">Binds 1 zinc ion per subunit.</text>
</comment>
<evidence type="ECO:0000259" key="3">
    <source>
        <dbReference type="Pfam" id="PF07364"/>
    </source>
</evidence>
<protein>
    <recommendedName>
        <fullName evidence="1">Microcystinase C</fullName>
        <shortName evidence="1">MlrC</shortName>
    </recommendedName>
</protein>
<dbReference type="RefSeq" id="WP_078365378.1">
    <property type="nucleotide sequence ID" value="NZ_MTJN01000002.1"/>
</dbReference>
<name>A0A1T1AU32_RHOFE</name>
<proteinExistence type="inferred from homology"/>
<keyword evidence="1" id="KW-0378">Hydrolase</keyword>
<keyword evidence="1" id="KW-0482">Metalloprotease</keyword>
<organism evidence="4 5">
    <name type="scientific">Rhodoferax fermentans</name>
    <dbReference type="NCBI Taxonomy" id="28066"/>
    <lineage>
        <taxon>Bacteria</taxon>
        <taxon>Pseudomonadati</taxon>
        <taxon>Pseudomonadota</taxon>
        <taxon>Betaproteobacteria</taxon>
        <taxon>Burkholderiales</taxon>
        <taxon>Comamonadaceae</taxon>
        <taxon>Rhodoferax</taxon>
    </lineage>
</organism>
<dbReference type="GO" id="GO:0046872">
    <property type="term" value="F:metal ion binding"/>
    <property type="evidence" value="ECO:0007669"/>
    <property type="project" value="UniProtKB-KW"/>
</dbReference>
<dbReference type="InterPro" id="IPR015995">
    <property type="entry name" value="MlrC_N"/>
</dbReference>
<evidence type="ECO:0000259" key="2">
    <source>
        <dbReference type="Pfam" id="PF07171"/>
    </source>
</evidence>
<reference evidence="4 5" key="1">
    <citation type="submission" date="2017-01" db="EMBL/GenBank/DDBJ databases">
        <title>Genome sequencing of Rhodoferax fermentans JCM 7819.</title>
        <authorList>
            <person name="Kim Y.J."/>
            <person name="Farh M.E.-A."/>
            <person name="Yang D.-C."/>
        </authorList>
    </citation>
    <scope>NUCLEOTIDE SEQUENCE [LARGE SCALE GENOMIC DNA]</scope>
    <source>
        <strain evidence="4 5">JCM 7819</strain>
    </source>
</reference>
<dbReference type="GO" id="GO:0008237">
    <property type="term" value="F:metallopeptidase activity"/>
    <property type="evidence" value="ECO:0007669"/>
    <property type="project" value="UniProtKB-KW"/>
</dbReference>
<dbReference type="Pfam" id="PF07171">
    <property type="entry name" value="MlrC_C"/>
    <property type="match status" value="1"/>
</dbReference>
<dbReference type="InterPro" id="IPR010799">
    <property type="entry name" value="MlrC_C"/>
</dbReference>
<gene>
    <name evidence="4" type="ORF">RF819_13030</name>
</gene>
<keyword evidence="1" id="KW-0645">Protease</keyword>
<comment type="function">
    <text evidence="1">Involved in peptidolytic degradation of cyclic heptapeptide hepatotoxin microcystin (MC).</text>
</comment>
<comment type="similarity">
    <text evidence="1">Belongs to the peptidase M81 family.</text>
</comment>
<dbReference type="PIRSF" id="PIRSF012702">
    <property type="entry name" value="UCP012702"/>
    <property type="match status" value="1"/>
</dbReference>
<dbReference type="EMBL" id="MTJN01000002">
    <property type="protein sequence ID" value="OOV07533.1"/>
    <property type="molecule type" value="Genomic_DNA"/>
</dbReference>
<dbReference type="GO" id="GO:0006508">
    <property type="term" value="P:proteolysis"/>
    <property type="evidence" value="ECO:0007669"/>
    <property type="project" value="UniProtKB-KW"/>
</dbReference>
<dbReference type="InterPro" id="IPR009197">
    <property type="entry name" value="MlrC"/>
</dbReference>
<evidence type="ECO:0000256" key="1">
    <source>
        <dbReference type="PIRNR" id="PIRNR012702"/>
    </source>
</evidence>
<evidence type="ECO:0000313" key="5">
    <source>
        <dbReference type="Proteomes" id="UP000190750"/>
    </source>
</evidence>
<dbReference type="Proteomes" id="UP000190750">
    <property type="component" value="Unassembled WGS sequence"/>
</dbReference>